<dbReference type="Proteomes" id="UP000593567">
    <property type="component" value="Unassembled WGS sequence"/>
</dbReference>
<dbReference type="PANTHER" id="PTHR10151:SF120">
    <property type="entry name" value="BIS(5'-ADENOSYL)-TRIPHOSPHATASE"/>
    <property type="match status" value="1"/>
</dbReference>
<dbReference type="PANTHER" id="PTHR10151">
    <property type="entry name" value="ECTONUCLEOTIDE PYROPHOSPHATASE/PHOSPHODIESTERASE"/>
    <property type="match status" value="1"/>
</dbReference>
<evidence type="ECO:0000313" key="2">
    <source>
        <dbReference type="Proteomes" id="UP000593567"/>
    </source>
</evidence>
<protein>
    <submittedName>
        <fullName evidence="1">ENPP5</fullName>
    </submittedName>
</protein>
<dbReference type="CDD" id="cd16018">
    <property type="entry name" value="Enpp"/>
    <property type="match status" value="1"/>
</dbReference>
<dbReference type="SUPFAM" id="SSF53649">
    <property type="entry name" value="Alkaline phosphatase-like"/>
    <property type="match status" value="1"/>
</dbReference>
<gene>
    <name evidence="1" type="ORF">EB796_020299</name>
</gene>
<sequence>MLCCALAAGRNKIIIVGMSGLRHDYVDQPNLPTFRKFILEGVRAKQLDIPFVTNSAPSLATIVTGLWPEEHGVIDDSMTDPNMIGSYKFGLNKLTSDWLPVKPIWITAEEAGIKTAVSGWLGSDIKFGSVNASLFHKFVPRESEEDSKARIAEFTSWMYGKADLGLILLPQPDNSGHEHGAESDEVKSAMVRNDGLLKYLLDNLQALDGLDQRTNIIILGDHGMADHSSNHVVYLSDLGITLGDLKWVTGNMFTTGMMIPHNGLVNSVYQKLTSPKGKIHLTSYLKKDIPEKFHLKYHRRTPPILVIPEVGYRVEITRPHSDIRFPTRQLGMHGYDNSVADMKPAMLALGPDFKKQKSMNTFHANEIYPLVCSMLQLKNCHGSDGTMDNPQEIVTVTLKDQRKAKKNYRYLNTGPVNKYRSSNFGSSGAMSSLTKKSARFIESNKMPRYSRSIQYFYLPPTRWKSFVRCAHVYVGYFDFLRSAVVVDISANIRDNVEKMCKLYTETLI</sequence>
<comment type="caution">
    <text evidence="1">The sequence shown here is derived from an EMBL/GenBank/DDBJ whole genome shotgun (WGS) entry which is preliminary data.</text>
</comment>
<dbReference type="OrthoDB" id="415411at2759"/>
<keyword evidence="2" id="KW-1185">Reference proteome</keyword>
<name>A0A7J7J5G6_BUGNE</name>
<dbReference type="EMBL" id="VXIV02003049">
    <property type="protein sequence ID" value="KAF6021392.1"/>
    <property type="molecule type" value="Genomic_DNA"/>
</dbReference>
<reference evidence="1" key="1">
    <citation type="submission" date="2020-06" db="EMBL/GenBank/DDBJ databases">
        <title>Draft genome of Bugula neritina, a colonial animal packing powerful symbionts and potential medicines.</title>
        <authorList>
            <person name="Rayko M."/>
        </authorList>
    </citation>
    <scope>NUCLEOTIDE SEQUENCE [LARGE SCALE GENOMIC DNA]</scope>
    <source>
        <strain evidence="1">Kwan_BN1</strain>
    </source>
</reference>
<dbReference type="Gene3D" id="3.40.720.10">
    <property type="entry name" value="Alkaline Phosphatase, subunit A"/>
    <property type="match status" value="1"/>
</dbReference>
<dbReference type="AlphaFoldDB" id="A0A7J7J5G6"/>
<dbReference type="InterPro" id="IPR002591">
    <property type="entry name" value="Phosphodiest/P_Trfase"/>
</dbReference>
<dbReference type="Gene3D" id="3.30.1360.180">
    <property type="match status" value="1"/>
</dbReference>
<organism evidence="1 2">
    <name type="scientific">Bugula neritina</name>
    <name type="common">Brown bryozoan</name>
    <name type="synonym">Sertularia neritina</name>
    <dbReference type="NCBI Taxonomy" id="10212"/>
    <lineage>
        <taxon>Eukaryota</taxon>
        <taxon>Metazoa</taxon>
        <taxon>Spiralia</taxon>
        <taxon>Lophotrochozoa</taxon>
        <taxon>Bryozoa</taxon>
        <taxon>Gymnolaemata</taxon>
        <taxon>Cheilostomatida</taxon>
        <taxon>Flustrina</taxon>
        <taxon>Buguloidea</taxon>
        <taxon>Bugulidae</taxon>
        <taxon>Bugula</taxon>
    </lineage>
</organism>
<evidence type="ECO:0000313" key="1">
    <source>
        <dbReference type="EMBL" id="KAF6021392.1"/>
    </source>
</evidence>
<proteinExistence type="predicted"/>
<accession>A0A7J7J5G6</accession>
<dbReference type="InterPro" id="IPR017850">
    <property type="entry name" value="Alkaline_phosphatase_core_sf"/>
</dbReference>
<dbReference type="Pfam" id="PF01663">
    <property type="entry name" value="Phosphodiest"/>
    <property type="match status" value="1"/>
</dbReference>
<dbReference type="GO" id="GO:0016787">
    <property type="term" value="F:hydrolase activity"/>
    <property type="evidence" value="ECO:0007669"/>
    <property type="project" value="UniProtKB-ARBA"/>
</dbReference>